<dbReference type="RefSeq" id="WP_144411947.1">
    <property type="nucleotide sequence ID" value="NZ_CP013380.1"/>
</dbReference>
<gene>
    <name evidence="1" type="ORF">I6G56_07800</name>
</gene>
<dbReference type="AlphaFoldDB" id="A0A7T2U3D7"/>
<reference evidence="1 2" key="1">
    <citation type="submission" date="2020-12" db="EMBL/GenBank/DDBJ databases">
        <title>FDA dAtabase for Regulatory Grade micrObial Sequences (FDA-ARGOS): Supporting development and validation of Infectious Disease Dx tests.</title>
        <authorList>
            <person name="Nelson B."/>
            <person name="Plummer A."/>
            <person name="Tallon L."/>
            <person name="Sadzewicz L."/>
            <person name="Zhao X."/>
            <person name="Boylan J."/>
            <person name="Ott S."/>
            <person name="Bowen H."/>
            <person name="Vavikolanu K."/>
            <person name="Mehta A."/>
            <person name="Aluvathingal J."/>
            <person name="Nadendla S."/>
            <person name="Myers T."/>
            <person name="Yan Y."/>
            <person name="Sichtig H."/>
        </authorList>
    </citation>
    <scope>NUCLEOTIDE SEQUENCE [LARGE SCALE GENOMIC DNA]</scope>
    <source>
        <strain evidence="1 2">FDAARGOS_899</strain>
    </source>
</reference>
<dbReference type="EMBL" id="CP065686">
    <property type="protein sequence ID" value="QPS44961.1"/>
    <property type="molecule type" value="Genomic_DNA"/>
</dbReference>
<name>A0A7T2U3D7_9BURK</name>
<sequence>MRLPASADDLRNRRLVNFYIETVQCFFKPFTAGGAAQHQNALIFLNSTNHFHHTIILEFIMRELIAFEIDAVSGAAPLVAPPNVNGVSTPKQIAPGASNAGSAYGAHNGLSSSTSDGSVSVSISGTDVFGVGKVAGYAEKAYEYTVDTVNQYYNSSSSSS</sequence>
<protein>
    <submittedName>
        <fullName evidence="1">Uncharacterized protein</fullName>
    </submittedName>
</protein>
<evidence type="ECO:0000313" key="2">
    <source>
        <dbReference type="Proteomes" id="UP000594943"/>
    </source>
</evidence>
<evidence type="ECO:0000313" key="1">
    <source>
        <dbReference type="EMBL" id="QPS44961.1"/>
    </source>
</evidence>
<organism evidence="1 2">
    <name type="scientific">Burkholderia humptydooensis</name>
    <dbReference type="NCBI Taxonomy" id="430531"/>
    <lineage>
        <taxon>Bacteria</taxon>
        <taxon>Pseudomonadati</taxon>
        <taxon>Pseudomonadota</taxon>
        <taxon>Betaproteobacteria</taxon>
        <taxon>Burkholderiales</taxon>
        <taxon>Burkholderiaceae</taxon>
        <taxon>Burkholderia</taxon>
        <taxon>pseudomallei group</taxon>
    </lineage>
</organism>
<accession>A0A7T2U3D7</accession>
<dbReference type="KEGG" id="bhg:I6G56_07800"/>
<dbReference type="Proteomes" id="UP000594943">
    <property type="component" value="Chromosome 1"/>
</dbReference>
<proteinExistence type="predicted"/>